<organism evidence="4 5">
    <name type="scientific">Bacillus manliponensis</name>
    <dbReference type="NCBI Taxonomy" id="574376"/>
    <lineage>
        <taxon>Bacteria</taxon>
        <taxon>Bacillati</taxon>
        <taxon>Bacillota</taxon>
        <taxon>Bacilli</taxon>
        <taxon>Bacillales</taxon>
        <taxon>Bacillaceae</taxon>
        <taxon>Bacillus</taxon>
        <taxon>Bacillus cereus group</taxon>
    </lineage>
</organism>
<dbReference type="InterPro" id="IPR011234">
    <property type="entry name" value="Fumarylacetoacetase-like_C"/>
</dbReference>
<dbReference type="AlphaFoldDB" id="A0A073K0Z9"/>
<reference evidence="4 5" key="1">
    <citation type="submission" date="2014-06" db="EMBL/GenBank/DDBJ databases">
        <title>Draft genome sequence of Bacillus manliponensis JCM 15802 (MCCC 1A00708).</title>
        <authorList>
            <person name="Lai Q."/>
            <person name="Liu Y."/>
            <person name="Shao Z."/>
        </authorList>
    </citation>
    <scope>NUCLEOTIDE SEQUENCE [LARGE SCALE GENOMIC DNA]</scope>
    <source>
        <strain evidence="4 5">JCM 15802</strain>
    </source>
</reference>
<name>A0A073K0Z9_9BACI</name>
<dbReference type="Gene3D" id="3.90.850.10">
    <property type="entry name" value="Fumarylacetoacetase-like, C-terminal domain"/>
    <property type="match status" value="1"/>
</dbReference>
<dbReference type="SUPFAM" id="SSF56529">
    <property type="entry name" value="FAH"/>
    <property type="match status" value="1"/>
</dbReference>
<dbReference type="GO" id="GO:0016853">
    <property type="term" value="F:isomerase activity"/>
    <property type="evidence" value="ECO:0007669"/>
    <property type="project" value="UniProtKB-ARBA"/>
</dbReference>
<dbReference type="Pfam" id="PF01557">
    <property type="entry name" value="FAA_hydrolase"/>
    <property type="match status" value="1"/>
</dbReference>
<dbReference type="InterPro" id="IPR036663">
    <property type="entry name" value="Fumarylacetoacetase_C_sf"/>
</dbReference>
<evidence type="ECO:0000313" key="4">
    <source>
        <dbReference type="EMBL" id="KEK20185.1"/>
    </source>
</evidence>
<comment type="caution">
    <text evidence="4">The sequence shown here is derived from an EMBL/GenBank/DDBJ whole genome shotgun (WGS) entry which is preliminary data.</text>
</comment>
<evidence type="ECO:0000259" key="3">
    <source>
        <dbReference type="Pfam" id="PF01557"/>
    </source>
</evidence>
<keyword evidence="5" id="KW-1185">Reference proteome</keyword>
<dbReference type="eggNOG" id="COG0179">
    <property type="taxonomic scope" value="Bacteria"/>
</dbReference>
<gene>
    <name evidence="4" type="ORF">BAMA_17215</name>
</gene>
<accession>A0A073K0Z9</accession>
<dbReference type="GO" id="GO:0018773">
    <property type="term" value="F:acetylpyruvate hydrolase activity"/>
    <property type="evidence" value="ECO:0007669"/>
    <property type="project" value="TreeGrafter"/>
</dbReference>
<dbReference type="GO" id="GO:0046872">
    <property type="term" value="F:metal ion binding"/>
    <property type="evidence" value="ECO:0007669"/>
    <property type="project" value="UniProtKB-KW"/>
</dbReference>
<keyword evidence="2" id="KW-0479">Metal-binding</keyword>
<protein>
    <recommendedName>
        <fullName evidence="3">Fumarylacetoacetase-like C-terminal domain-containing protein</fullName>
    </recommendedName>
</protein>
<evidence type="ECO:0000256" key="2">
    <source>
        <dbReference type="ARBA" id="ARBA00022723"/>
    </source>
</evidence>
<dbReference type="OrthoDB" id="9805307at2"/>
<evidence type="ECO:0000313" key="5">
    <source>
        <dbReference type="Proteomes" id="UP000027822"/>
    </source>
</evidence>
<dbReference type="EMBL" id="JOTN01000004">
    <property type="protein sequence ID" value="KEK20185.1"/>
    <property type="molecule type" value="Genomic_DNA"/>
</dbReference>
<dbReference type="STRING" id="574376.BAMA_17215"/>
<dbReference type="PANTHER" id="PTHR11820:SF7">
    <property type="entry name" value="ACYLPYRUVASE FAHD1, MITOCHONDRIAL"/>
    <property type="match status" value="1"/>
</dbReference>
<dbReference type="Proteomes" id="UP000027822">
    <property type="component" value="Unassembled WGS sequence"/>
</dbReference>
<proteinExistence type="inferred from homology"/>
<dbReference type="GO" id="GO:0019752">
    <property type="term" value="P:carboxylic acid metabolic process"/>
    <property type="evidence" value="ECO:0007669"/>
    <property type="project" value="UniProtKB-ARBA"/>
</dbReference>
<feature type="domain" description="Fumarylacetoacetase-like C-terminal" evidence="3">
    <location>
        <begin position="92"/>
        <end position="298"/>
    </location>
</feature>
<dbReference type="RefSeq" id="WP_034637466.1">
    <property type="nucleotide sequence ID" value="NZ_CBCSJC010000003.1"/>
</dbReference>
<dbReference type="PANTHER" id="PTHR11820">
    <property type="entry name" value="ACYLPYRUVASE"/>
    <property type="match status" value="1"/>
</dbReference>
<comment type="similarity">
    <text evidence="1">Belongs to the FAH family.</text>
</comment>
<sequence>MRFVTVKKADEVFVGVMDEELQRVLHMQKAQVEMGQEMTIPGEMLLCIEQGETFFTKVNAVVKWAKENKTKAYYSVKEVELLAPIPRPTKNIFCVGKNYREHAVEMGGEEAIPEDMIMFTKSPTTVIGHGAHIDSYTELTNELDYEGELAIVIGKRGKGIKAADAMEYVFGYTIVNDVTARDLQRKHKQFFIGKSFDTFCPMGPAIVHKSAIENPNQLHIETKVSGEVRQSSNTEHMMFPIEKIIEIVSKGMTLEPGDVIATGTPAGVGKGFKPPRFLKKGDTVEITVERVGTLRNEVK</sequence>
<dbReference type="FunFam" id="3.90.850.10:FF:000002">
    <property type="entry name" value="2-hydroxyhepta-2,4-diene-1,7-dioate isomerase"/>
    <property type="match status" value="1"/>
</dbReference>
<evidence type="ECO:0000256" key="1">
    <source>
        <dbReference type="ARBA" id="ARBA00010211"/>
    </source>
</evidence>